<dbReference type="EC" id="2.7.11.1" evidence="4 16"/>
<evidence type="ECO:0000313" key="22">
    <source>
        <dbReference type="Proteomes" id="UP000242287"/>
    </source>
</evidence>
<feature type="domain" description="FAT" evidence="19">
    <location>
        <begin position="1977"/>
        <end position="2578"/>
    </location>
</feature>
<evidence type="ECO:0000259" key="20">
    <source>
        <dbReference type="PROSITE" id="PS51190"/>
    </source>
</evidence>
<dbReference type="Proteomes" id="UP000242287">
    <property type="component" value="Unassembled WGS sequence"/>
</dbReference>
<dbReference type="SUPFAM" id="SSF56112">
    <property type="entry name" value="Protein kinase-like (PK-like)"/>
    <property type="match status" value="1"/>
</dbReference>
<evidence type="ECO:0000256" key="8">
    <source>
        <dbReference type="ARBA" id="ARBA00022741"/>
    </source>
</evidence>
<dbReference type="GO" id="GO:0006325">
    <property type="term" value="P:chromatin organization"/>
    <property type="evidence" value="ECO:0007669"/>
    <property type="project" value="UniProtKB-KW"/>
</dbReference>
<dbReference type="SMART" id="SM01342">
    <property type="entry name" value="TAN"/>
    <property type="match status" value="1"/>
</dbReference>
<dbReference type="PROSITE" id="PS51190">
    <property type="entry name" value="FATC"/>
    <property type="match status" value="1"/>
</dbReference>
<comment type="catalytic activity">
    <reaction evidence="14 16">
        <text>L-threonyl-[protein] + ATP = O-phospho-L-threonyl-[protein] + ADP + H(+)</text>
        <dbReference type="Rhea" id="RHEA:46608"/>
        <dbReference type="Rhea" id="RHEA-COMP:11060"/>
        <dbReference type="Rhea" id="RHEA-COMP:11605"/>
        <dbReference type="ChEBI" id="CHEBI:15378"/>
        <dbReference type="ChEBI" id="CHEBI:30013"/>
        <dbReference type="ChEBI" id="CHEBI:30616"/>
        <dbReference type="ChEBI" id="CHEBI:61977"/>
        <dbReference type="ChEBI" id="CHEBI:456216"/>
        <dbReference type="EC" id="2.7.11.1"/>
    </reaction>
</comment>
<keyword evidence="11 16" id="KW-0067">ATP-binding</keyword>
<sequence>MSNLKTVLEQLTNGGVKDRQEALNSIRTIFAQDDVVARFHINRKGNAEPLMWLPVFQALYSTVLVEKQACTKAESKATAAARQRAAKAAGTIRWLTERTVTLLDGRVTQSLFDHLINTMIHSGGLFAPVALDYIKGLKCLASYAPHVEWMKDTTWVKLVEMGFNVIIGDPIRKSFWEDDVPTAASREVEDDDLYQGEDDPDEEQSSPSLNKRKRQREKVRRSRAEVQASASPSSSRSTRRIAPSLEQIEFTSLLAILLRSPSAPILTYLYDEEDTNNRLASSILDRLKRILFLHPRDSSLVPDYLSLLHSTLSHLALNKRQEIDTFSRASWDGLVGLWGMKDKRLKEGLVAVLRGLFPFVASEDLYNHTSAYDCIEGINHLWSLLHGEADSKWGVDGLSFESIRLQLRDEKTNESKNHGSFSTQTFSAGWNFDANQALTWAILELQADCAAKLYHYSESAHPQTSTRTLEKRVKLLRNPIISLLSSIKASLSTTVRIYHLQMLLFFIERHWHILHASLRQETVDVLFQFISYEDGSIQSWVLLCMAAVACAESTRIPLSSDSTLDVINWESIFSHAIRRLNVPLVSRAACHTAHVLLALSQVEPYATPRLHIASQRVLSEIETLAKDLDVQGPLFPYDSVCMFLAHCLRVASQDVRLYRMHLEDKVLSWLVDNWKLTGFGKGRMPLYRVTDVLLLLESICSFTKKSDFLLSTLLPNTLIVHTLIEEERSRVIREFLLDATLPVFKEPSNKLEEPILSDHQDFDLVQPRGRERKISTFFQRSLEAISGEWEMVKDDHIRLTAETARRSLDLAVTALAFESLLIANGIHSSRHVSQAAAKLIASVTLGLRDAPWTIAEKTLITLGLEPLIAFGGNDREILPWEAMLAPNLGTGIRKHILHRLTSQNAAMQDLRAARRTEFLRILWQINDVQDLFFGNITTTLRDIIRTMLGEVTNSTGPRSPMAIDDKDDFGPIRTSSQQSLDLAGSGDSEFFVRHILDVCLGFLTIGPSLRSASGEPTRDKELMDLVLKCAESRPEKFLVVCPLVLIKMRQRVLYLSENTLDSLLNALSRPLSLYAYAKNGHLHLVTIQALHSTINFWLTEQISTGEVSSKIRQLCSWLSTALQKKKLRTWWTRDAFACFLGEYIERDPQQHAWSLENDDSDESENAENLPTDLLMLMNSDEDVRVRFRMAVLTGQLFNISRRLGYDPLVMYDNVRKHYTTQIDSFEHMITRMLSLGNIMVVSSAVRRGAYWHILETCFFSKRYHCHIETILRSVSQRMGLNKFSQLFEAYASQLAYSVCQLDGDIHQIAPNLLGYRDRLECAQSIFRSFTPANIVERPNLFKQHCAVLNKPLNQGIQECFGDVICLLIVMWMAEPTYSTNDGLENYLREHTDMDEATFDEVFRSNADSIISSVLRALGDQDASVEGPIVAALRAFDSTGGSVHVFKSLTRFRSLDDFNPHPPNLPAHPTNVVLKALDWVVSRVPEAGGKATMYHVLHELLASVQSSSLVNEQFRLINALTLWIALHHSDFKDLTLLHTLVHGATAMLAQSDLARAAQSWLDWAFRRYTKDKLKDKRLSNILTRIACYANEHARNTQDTVIASIGSDILQWIDAQLINLEEVDIRNSNGYGQIFHSQILKALPAWPREPSPQLGKLFKGINSETLSNYLNDRRNVTNKFRMVRRLRDQAETGDGSMVRFGKSDFWRLKECIPPPDHLQVEDVDAFATLLYLNQGQIDSFSVEQQLSDSMRTIHKKAVKTHGTKGEGVTQTQDLILSAARDAVISTLLSMLDSEEATQAHLAYQTIRWVTSVIDPGAFSTQTWLPEFRDEMEYLQQYKRVPRFIKNRTLAELHESETFTDSAHCFAQWISSLTALIADILAETDAFYAQLIPLLESDANFAEQILPIVVHTLIRLESNSGQETSKSLLSKYFTVILSLNMVDVSCIRSVIDVVLHLRQFSPGTHDALAYNKWLDLDYSLLARKALKCGAYTTALLFLELASEFKRPTEEETLVEEVLYEIYNNIDEPDGFYGIKSHNLRRFLIKRFHHEKQWDQAFRFHGAALEAGSTETNEAEGLVKAFHSFGFDQLAIDTLRSSPIMINGALSSSAMNYRLGWRTETWDLPDRMENTPGASLYHSLRSLYRERDPRSVDRIVRSSLQEEVLRLRSLGSENLAQIREVVQDIMCLGQIQKLKLPSTQESLSLKDVNSGQCQWDTLVTVADGFDFSDFESIMATRLSLIRSTRQKEERQQIGNMTTPFTRTLIDIEKKCLVRLSEAAREADQIQVALNAVVRAQRLEHSATFDVSQEFANVLWVQKEEKLAVEFLRTLLEGPDDKESKDAGRRAALLACLGAWTAEACLEKPTEIKEQFFDPAVSMLQHEAAVSSATRATIFHQYAVFSERQYNAIVKSPDNIRLKVYLQRKQQEVDFRDQELRRTQGTIKANTLKADQERARKLLKQDTEKYHEHEQGRITFLKQAINMYARCLEVSDNFDGDAPIRLCSLWFANFDEESDVASEVELALKRVPSRKMVFLAHQLSARLSTLTSGEMSLNQLSLQRLVLRMCREHPFHSLYQVYCLQADHLMASGRRQPGRHSTPLSQTERIAAASEIFQRLRQDEVTSQRLRDVEFLCKACLEWATYPVVKNPRFEVKKKKTFKIPDEVMLLKVHEQNPKLKVPVMTYHTPIDPSMKYDQCVWVERYDAIFETAGGINLPKITTCLGSDGQKYKQLFKGEGNDDLRQDAVMEQVFDLVNNVLRHDRETRRRNLKIRGYKVVPLSSHAGILEFVTNTSPLREFLSIAHTRYRPQDQKAPVLTKELQHAQQEFATQPAKLVTRFKELMKQLQPVMRHYFTERHKTPIAWFAMRLNYTRSVATSSIVGHILGLGDRHTSNILMDNKTGEVVHIDLGIAFEQGKLLPIPERVPFRLTRDVIDGMGTSGTQGVFQRCAEETLRVLREDSEIIMTVLEVFKHDPLHSWSASELKIQRVQQDMPSGLHATIHDTNRFNLGIGIDMSSGTAEEAADRALSSVARKLDKSLSVQCTVNELIAEATDLLNLASIFHGWQPFY</sequence>
<dbReference type="GO" id="GO:0005524">
    <property type="term" value="F:ATP binding"/>
    <property type="evidence" value="ECO:0007669"/>
    <property type="project" value="UniProtKB-KW"/>
</dbReference>
<keyword evidence="16" id="KW-0779">Telomere</keyword>
<evidence type="ECO:0000256" key="15">
    <source>
        <dbReference type="ARBA" id="ARBA00048679"/>
    </source>
</evidence>
<evidence type="ECO:0000256" key="3">
    <source>
        <dbReference type="ARBA" id="ARBA00011370"/>
    </source>
</evidence>
<keyword evidence="9 16" id="KW-0227">DNA damage</keyword>
<keyword evidence="7 16" id="KW-0808">Transferase</keyword>
<evidence type="ECO:0000256" key="14">
    <source>
        <dbReference type="ARBA" id="ARBA00047899"/>
    </source>
</evidence>
<dbReference type="GO" id="GO:0004674">
    <property type="term" value="F:protein serine/threonine kinase activity"/>
    <property type="evidence" value="ECO:0007669"/>
    <property type="project" value="UniProtKB-KW"/>
</dbReference>
<evidence type="ECO:0000313" key="21">
    <source>
        <dbReference type="EMBL" id="PFH50273.1"/>
    </source>
</evidence>
<dbReference type="InterPro" id="IPR011009">
    <property type="entry name" value="Kinase-like_dom_sf"/>
</dbReference>
<proteinExistence type="inferred from homology"/>
<dbReference type="Pfam" id="PF25030">
    <property type="entry name" value="M-HEAT_ATR"/>
    <property type="match status" value="1"/>
</dbReference>
<evidence type="ECO:0000256" key="2">
    <source>
        <dbReference type="ARBA" id="ARBA00010769"/>
    </source>
</evidence>
<dbReference type="GO" id="GO:0035556">
    <property type="term" value="P:intracellular signal transduction"/>
    <property type="evidence" value="ECO:0007669"/>
    <property type="project" value="UniProtKB-ARBA"/>
</dbReference>
<dbReference type="Gene3D" id="3.30.1010.10">
    <property type="entry name" value="Phosphatidylinositol 3-kinase Catalytic Subunit, Chain A, domain 4"/>
    <property type="match status" value="1"/>
</dbReference>
<evidence type="ECO:0000256" key="4">
    <source>
        <dbReference type="ARBA" id="ARBA00012513"/>
    </source>
</evidence>
<evidence type="ECO:0000256" key="17">
    <source>
        <dbReference type="SAM" id="MobiDB-lite"/>
    </source>
</evidence>
<dbReference type="InterPro" id="IPR018936">
    <property type="entry name" value="PI3/4_kinase_CS"/>
</dbReference>
<reference evidence="21 22" key="1">
    <citation type="submission" date="2014-02" db="EMBL/GenBank/DDBJ databases">
        <title>Transposable element dynamics among asymbiotic and ectomycorrhizal Amanita fungi.</title>
        <authorList>
            <consortium name="DOE Joint Genome Institute"/>
            <person name="Hess J."/>
            <person name="Skrede I."/>
            <person name="Wolfe B."/>
            <person name="LaButti K."/>
            <person name="Ohm R.A."/>
            <person name="Grigoriev I.V."/>
            <person name="Pringle A."/>
        </authorList>
    </citation>
    <scope>NUCLEOTIDE SEQUENCE [LARGE SCALE GENOMIC DNA]</scope>
    <source>
        <strain evidence="21 22">SKay4041</strain>
    </source>
</reference>
<dbReference type="GO" id="GO:0006281">
    <property type="term" value="P:DNA repair"/>
    <property type="evidence" value="ECO:0007669"/>
    <property type="project" value="InterPro"/>
</dbReference>
<evidence type="ECO:0000256" key="5">
    <source>
        <dbReference type="ARBA" id="ARBA00014619"/>
    </source>
</evidence>
<dbReference type="PROSITE" id="PS51189">
    <property type="entry name" value="FAT"/>
    <property type="match status" value="1"/>
</dbReference>
<keyword evidence="6 16" id="KW-0723">Serine/threonine-protein kinase</keyword>
<evidence type="ECO:0000256" key="11">
    <source>
        <dbReference type="ARBA" id="ARBA00022840"/>
    </source>
</evidence>
<keyword evidence="16" id="KW-0156">Chromatin regulator</keyword>
<comment type="subunit">
    <text evidence="3">Associates with DNA double-strand breaks.</text>
</comment>
<dbReference type="PANTHER" id="PTHR37079">
    <property type="entry name" value="SERINE/THREONINE-PROTEIN KINASE ATM"/>
    <property type="match status" value="1"/>
</dbReference>
<dbReference type="InterPro" id="IPR014009">
    <property type="entry name" value="PIK_FAT"/>
</dbReference>
<dbReference type="SMART" id="SM00146">
    <property type="entry name" value="PI3Kc"/>
    <property type="match status" value="1"/>
</dbReference>
<evidence type="ECO:0000259" key="19">
    <source>
        <dbReference type="PROSITE" id="PS51189"/>
    </source>
</evidence>
<dbReference type="EMBL" id="KZ302008">
    <property type="protein sequence ID" value="PFH50273.1"/>
    <property type="molecule type" value="Genomic_DNA"/>
</dbReference>
<accession>A0A2A9NRH1</accession>
<dbReference type="InterPro" id="IPR016024">
    <property type="entry name" value="ARM-type_fold"/>
</dbReference>
<dbReference type="InterPro" id="IPR056802">
    <property type="entry name" value="ATR-like_M-HEAT"/>
</dbReference>
<feature type="compositionally biased region" description="Basic residues" evidence="17">
    <location>
        <begin position="210"/>
        <end position="221"/>
    </location>
</feature>
<organism evidence="21 22">
    <name type="scientific">Amanita thiersii Skay4041</name>
    <dbReference type="NCBI Taxonomy" id="703135"/>
    <lineage>
        <taxon>Eukaryota</taxon>
        <taxon>Fungi</taxon>
        <taxon>Dikarya</taxon>
        <taxon>Basidiomycota</taxon>
        <taxon>Agaricomycotina</taxon>
        <taxon>Agaricomycetes</taxon>
        <taxon>Agaricomycetidae</taxon>
        <taxon>Agaricales</taxon>
        <taxon>Pluteineae</taxon>
        <taxon>Amanitaceae</taxon>
        <taxon>Amanita</taxon>
    </lineage>
</organism>
<dbReference type="SUPFAM" id="SSF48371">
    <property type="entry name" value="ARM repeat"/>
    <property type="match status" value="1"/>
</dbReference>
<evidence type="ECO:0000256" key="6">
    <source>
        <dbReference type="ARBA" id="ARBA00022527"/>
    </source>
</evidence>
<keyword evidence="16" id="KW-0158">Chromosome</keyword>
<protein>
    <recommendedName>
        <fullName evidence="5 16">Serine/threonine-protein kinase Tel1</fullName>
        <ecNumber evidence="4 16">2.7.11.1</ecNumber>
    </recommendedName>
</protein>
<dbReference type="PANTHER" id="PTHR37079:SF4">
    <property type="entry name" value="SERINE_THREONINE-PROTEIN KINASE ATM"/>
    <property type="match status" value="1"/>
</dbReference>
<feature type="region of interest" description="Disordered" evidence="17">
    <location>
        <begin position="186"/>
        <end position="240"/>
    </location>
</feature>
<evidence type="ECO:0000256" key="7">
    <source>
        <dbReference type="ARBA" id="ARBA00022679"/>
    </source>
</evidence>
<dbReference type="InterPro" id="IPR036940">
    <property type="entry name" value="PI3/4_kinase_cat_sf"/>
</dbReference>
<dbReference type="CDD" id="cd05171">
    <property type="entry name" value="PIKKc_ATM"/>
    <property type="match status" value="1"/>
</dbReference>
<dbReference type="PROSITE" id="PS00916">
    <property type="entry name" value="PI3_4_KINASE_2"/>
    <property type="match status" value="1"/>
</dbReference>
<feature type="domain" description="FATC" evidence="20">
    <location>
        <begin position="3030"/>
        <end position="3062"/>
    </location>
</feature>
<comment type="similarity">
    <text evidence="2 16">Belongs to the PI3/PI4-kinase family. ATM subfamily.</text>
</comment>
<comment type="subcellular location">
    <subcellularLocation>
        <location evidence="16">Chromosome</location>
        <location evidence="16">Telomere</location>
    </subcellularLocation>
    <subcellularLocation>
        <location evidence="1 16">Nucleus</location>
    </subcellularLocation>
</comment>
<evidence type="ECO:0000256" key="10">
    <source>
        <dbReference type="ARBA" id="ARBA00022777"/>
    </source>
</evidence>
<dbReference type="Pfam" id="PF11640">
    <property type="entry name" value="TAN"/>
    <property type="match status" value="1"/>
</dbReference>
<dbReference type="InterPro" id="IPR003152">
    <property type="entry name" value="FATC_dom"/>
</dbReference>
<dbReference type="Pfam" id="PF00454">
    <property type="entry name" value="PI3_PI4_kinase"/>
    <property type="match status" value="1"/>
</dbReference>
<evidence type="ECO:0000256" key="13">
    <source>
        <dbReference type="ARBA" id="ARBA00025079"/>
    </source>
</evidence>
<feature type="domain" description="PI3K/PI4K catalytic" evidence="18">
    <location>
        <begin position="2697"/>
        <end position="3012"/>
    </location>
</feature>
<dbReference type="InterPro" id="IPR021668">
    <property type="entry name" value="TAN"/>
</dbReference>
<evidence type="ECO:0000256" key="1">
    <source>
        <dbReference type="ARBA" id="ARBA00004123"/>
    </source>
</evidence>
<evidence type="ECO:0000256" key="12">
    <source>
        <dbReference type="ARBA" id="ARBA00023242"/>
    </source>
</evidence>
<dbReference type="Gene3D" id="1.10.1070.11">
    <property type="entry name" value="Phosphatidylinositol 3-/4-kinase, catalytic domain"/>
    <property type="match status" value="1"/>
</dbReference>
<comment type="function">
    <text evidence="13 16">Serine/threonine protein kinase which activates checkpoint signaling upon genotoxic stresses such as ionizing radiation (IR), ultraviolet light (UV), or DNA replication stalling, thereby acting as a DNA damage sensor. Recognizes the substrate consensus sequence [ST]-Q. Phosphorylates histone H2A to form H2AS128ph (gamma-H2A) at sites of DNA damage, involved in the regulation of DNA damage response mechanism. Required for the control of telomere length and genome stability.</text>
</comment>
<dbReference type="InterPro" id="IPR044107">
    <property type="entry name" value="PIKKc_ATM"/>
</dbReference>
<dbReference type="GO" id="GO:0106310">
    <property type="term" value="F:protein serine kinase activity"/>
    <property type="evidence" value="ECO:0007669"/>
    <property type="project" value="RHEA"/>
</dbReference>
<keyword evidence="8 16" id="KW-0547">Nucleotide-binding</keyword>
<feature type="compositionally biased region" description="Low complexity" evidence="17">
    <location>
        <begin position="228"/>
        <end position="240"/>
    </location>
</feature>
<dbReference type="OrthoDB" id="381190at2759"/>
<gene>
    <name evidence="21" type="ORF">AMATHDRAFT_41011</name>
</gene>
<name>A0A2A9NRH1_9AGAR</name>
<keyword evidence="10 16" id="KW-0418">Kinase</keyword>
<keyword evidence="12 16" id="KW-0539">Nucleus</keyword>
<dbReference type="Pfam" id="PF02260">
    <property type="entry name" value="FATC"/>
    <property type="match status" value="1"/>
</dbReference>
<evidence type="ECO:0000259" key="18">
    <source>
        <dbReference type="PROSITE" id="PS50290"/>
    </source>
</evidence>
<dbReference type="SMART" id="SM01343">
    <property type="entry name" value="FATC"/>
    <property type="match status" value="1"/>
</dbReference>
<evidence type="ECO:0000256" key="16">
    <source>
        <dbReference type="RuleBase" id="RU365027"/>
    </source>
</evidence>
<feature type="compositionally biased region" description="Acidic residues" evidence="17">
    <location>
        <begin position="188"/>
        <end position="204"/>
    </location>
</feature>
<dbReference type="GO" id="GO:0000781">
    <property type="term" value="C:chromosome, telomeric region"/>
    <property type="evidence" value="ECO:0007669"/>
    <property type="project" value="UniProtKB-SubCell"/>
</dbReference>
<dbReference type="STRING" id="703135.A0A2A9NRH1"/>
<dbReference type="InterPro" id="IPR038980">
    <property type="entry name" value="ATM_plant"/>
</dbReference>
<dbReference type="GO" id="GO:0005634">
    <property type="term" value="C:nucleus"/>
    <property type="evidence" value="ECO:0007669"/>
    <property type="project" value="UniProtKB-SubCell"/>
</dbReference>
<comment type="catalytic activity">
    <reaction evidence="15">
        <text>L-seryl-[protein] + ATP = O-phospho-L-seryl-[protein] + ADP + H(+)</text>
        <dbReference type="Rhea" id="RHEA:17989"/>
        <dbReference type="Rhea" id="RHEA-COMP:9863"/>
        <dbReference type="Rhea" id="RHEA-COMP:11604"/>
        <dbReference type="ChEBI" id="CHEBI:15378"/>
        <dbReference type="ChEBI" id="CHEBI:29999"/>
        <dbReference type="ChEBI" id="CHEBI:30616"/>
        <dbReference type="ChEBI" id="CHEBI:83421"/>
        <dbReference type="ChEBI" id="CHEBI:456216"/>
        <dbReference type="EC" id="2.7.11.1"/>
    </reaction>
</comment>
<dbReference type="PROSITE" id="PS50290">
    <property type="entry name" value="PI3_4_KINASE_3"/>
    <property type="match status" value="1"/>
</dbReference>
<keyword evidence="22" id="KW-1185">Reference proteome</keyword>
<evidence type="ECO:0000256" key="9">
    <source>
        <dbReference type="ARBA" id="ARBA00022763"/>
    </source>
</evidence>
<dbReference type="InterPro" id="IPR000403">
    <property type="entry name" value="PI3/4_kinase_cat_dom"/>
</dbReference>